<reference evidence="1" key="2">
    <citation type="submission" date="2020-09" db="EMBL/GenBank/DDBJ databases">
        <authorList>
            <person name="Sun Q."/>
            <person name="Zhou Y."/>
        </authorList>
    </citation>
    <scope>NUCLEOTIDE SEQUENCE</scope>
    <source>
        <strain evidence="1">CGMCC 1.8984</strain>
    </source>
</reference>
<evidence type="ECO:0000313" key="2">
    <source>
        <dbReference type="Proteomes" id="UP000636956"/>
    </source>
</evidence>
<keyword evidence="2" id="KW-1185">Reference proteome</keyword>
<accession>A0A917P874</accession>
<dbReference type="Proteomes" id="UP000636956">
    <property type="component" value="Unassembled WGS sequence"/>
</dbReference>
<sequence>MAAALEPLGLRRAMLRTLDAPGLYAKSGFGPGANPGEFMEPQGG</sequence>
<gene>
    <name evidence="1" type="ORF">GCM10011372_00110</name>
</gene>
<dbReference type="RefSeq" id="WP_268236934.1">
    <property type="nucleotide sequence ID" value="NZ_BAABFW010000007.1"/>
</dbReference>
<reference evidence="1" key="1">
    <citation type="journal article" date="2014" name="Int. J. Syst. Evol. Microbiol.">
        <title>Complete genome sequence of Corynebacterium casei LMG S-19264T (=DSM 44701T), isolated from a smear-ripened cheese.</title>
        <authorList>
            <consortium name="US DOE Joint Genome Institute (JGI-PGF)"/>
            <person name="Walter F."/>
            <person name="Albersmeier A."/>
            <person name="Kalinowski J."/>
            <person name="Ruckert C."/>
        </authorList>
    </citation>
    <scope>NUCLEOTIDE SEQUENCE</scope>
    <source>
        <strain evidence="1">CGMCC 1.8984</strain>
    </source>
</reference>
<dbReference type="AlphaFoldDB" id="A0A917P874"/>
<proteinExistence type="predicted"/>
<comment type="caution">
    <text evidence="1">The sequence shown here is derived from an EMBL/GenBank/DDBJ whole genome shotgun (WGS) entry which is preliminary data.</text>
</comment>
<protein>
    <submittedName>
        <fullName evidence="1">Uncharacterized protein</fullName>
    </submittedName>
</protein>
<name>A0A917P874_9MICO</name>
<evidence type="ECO:0000313" key="1">
    <source>
        <dbReference type="EMBL" id="GGJ66404.1"/>
    </source>
</evidence>
<dbReference type="EMBL" id="BMMD01000001">
    <property type="protein sequence ID" value="GGJ66404.1"/>
    <property type="molecule type" value="Genomic_DNA"/>
</dbReference>
<organism evidence="1 2">
    <name type="scientific">Agromyces bauzanensis</name>
    <dbReference type="NCBI Taxonomy" id="1308924"/>
    <lineage>
        <taxon>Bacteria</taxon>
        <taxon>Bacillati</taxon>
        <taxon>Actinomycetota</taxon>
        <taxon>Actinomycetes</taxon>
        <taxon>Micrococcales</taxon>
        <taxon>Microbacteriaceae</taxon>
        <taxon>Agromyces</taxon>
    </lineage>
</organism>